<name>A0A6L6QMI2_9BURK</name>
<keyword evidence="4" id="KW-1185">Reference proteome</keyword>
<dbReference type="RefSeq" id="WP_155455836.1">
    <property type="nucleotide sequence ID" value="NZ_WNKX01000017.1"/>
</dbReference>
<sequence>MNGDPTRKSNGDTESRVVRLETSSQHHSEVLQDFRSETRMNFDRVYAQIQDVRTEIRSVRVEIRVFFGLVVTVAFGVAAIVAKIYGV</sequence>
<evidence type="ECO:0000256" key="1">
    <source>
        <dbReference type="SAM" id="MobiDB-lite"/>
    </source>
</evidence>
<gene>
    <name evidence="3" type="ORF">GM658_20065</name>
</gene>
<dbReference type="Proteomes" id="UP000472320">
    <property type="component" value="Unassembled WGS sequence"/>
</dbReference>
<organism evidence="3 4">
    <name type="scientific">Massilia eburnea</name>
    <dbReference type="NCBI Taxonomy" id="1776165"/>
    <lineage>
        <taxon>Bacteria</taxon>
        <taxon>Pseudomonadati</taxon>
        <taxon>Pseudomonadota</taxon>
        <taxon>Betaproteobacteria</taxon>
        <taxon>Burkholderiales</taxon>
        <taxon>Oxalobacteraceae</taxon>
        <taxon>Telluria group</taxon>
        <taxon>Massilia</taxon>
    </lineage>
</organism>
<evidence type="ECO:0000313" key="4">
    <source>
        <dbReference type="Proteomes" id="UP000472320"/>
    </source>
</evidence>
<feature type="region of interest" description="Disordered" evidence="1">
    <location>
        <begin position="1"/>
        <end position="24"/>
    </location>
</feature>
<dbReference type="EMBL" id="WNKX01000017">
    <property type="protein sequence ID" value="MTW12906.1"/>
    <property type="molecule type" value="Genomic_DNA"/>
</dbReference>
<protein>
    <submittedName>
        <fullName evidence="3">Uncharacterized protein</fullName>
    </submittedName>
</protein>
<evidence type="ECO:0000256" key="2">
    <source>
        <dbReference type="SAM" id="Phobius"/>
    </source>
</evidence>
<dbReference type="AlphaFoldDB" id="A0A6L6QMI2"/>
<keyword evidence="2" id="KW-1133">Transmembrane helix</keyword>
<feature type="transmembrane region" description="Helical" evidence="2">
    <location>
        <begin position="65"/>
        <end position="85"/>
    </location>
</feature>
<keyword evidence="2" id="KW-0472">Membrane</keyword>
<reference evidence="3 4" key="1">
    <citation type="submission" date="2019-11" db="EMBL/GenBank/DDBJ databases">
        <title>Type strains purchased from KCTC, JCM and DSMZ.</title>
        <authorList>
            <person name="Lu H."/>
        </authorList>
    </citation>
    <scope>NUCLEOTIDE SEQUENCE [LARGE SCALE GENOMIC DNA]</scope>
    <source>
        <strain evidence="3 4">JCM 31587</strain>
    </source>
</reference>
<keyword evidence="2" id="KW-0812">Transmembrane</keyword>
<dbReference type="OrthoDB" id="9883137at2"/>
<comment type="caution">
    <text evidence="3">The sequence shown here is derived from an EMBL/GenBank/DDBJ whole genome shotgun (WGS) entry which is preliminary data.</text>
</comment>
<accession>A0A6L6QMI2</accession>
<proteinExistence type="predicted"/>
<evidence type="ECO:0000313" key="3">
    <source>
        <dbReference type="EMBL" id="MTW12906.1"/>
    </source>
</evidence>